<dbReference type="Gene3D" id="3.40.50.720">
    <property type="entry name" value="NAD(P)-binding Rossmann-like Domain"/>
    <property type="match status" value="1"/>
</dbReference>
<gene>
    <name evidence="5" type="ORF">OMP40_19965</name>
</gene>
<comment type="similarity">
    <text evidence="1 4">Belongs to the short-chain dehydrogenases/reductases (SDR) family.</text>
</comment>
<organism evidence="5 6">
    <name type="scientific">Cohnella rhizosphaerae</name>
    <dbReference type="NCBI Taxonomy" id="1457232"/>
    <lineage>
        <taxon>Bacteria</taxon>
        <taxon>Bacillati</taxon>
        <taxon>Bacillota</taxon>
        <taxon>Bacilli</taxon>
        <taxon>Bacillales</taxon>
        <taxon>Paenibacillaceae</taxon>
        <taxon>Cohnella</taxon>
    </lineage>
</organism>
<dbReference type="InterPro" id="IPR036291">
    <property type="entry name" value="NAD(P)-bd_dom_sf"/>
</dbReference>
<evidence type="ECO:0000313" key="5">
    <source>
        <dbReference type="EMBL" id="MDG0811389.1"/>
    </source>
</evidence>
<dbReference type="GO" id="GO:0016616">
    <property type="term" value="F:oxidoreductase activity, acting on the CH-OH group of donors, NAD or NADP as acceptor"/>
    <property type="evidence" value="ECO:0007669"/>
    <property type="project" value="InterPro"/>
</dbReference>
<evidence type="ECO:0000256" key="4">
    <source>
        <dbReference type="RuleBase" id="RU000363"/>
    </source>
</evidence>
<keyword evidence="6" id="KW-1185">Reference proteome</keyword>
<evidence type="ECO:0000256" key="1">
    <source>
        <dbReference type="ARBA" id="ARBA00006484"/>
    </source>
</evidence>
<sequence length="238" mass="25413">MANHDKIALITGASGGIGLEVARQLGRQGITVLVSARTIGAAGKAAAELRLEGIQAEGVELEVTNAAHIAELARYIEQQYGRLDILVNNAGIWAESGPYEGDAFRDTFEVNTFAPFLITETLMPLLLKSEAGRIVNQSSALGSIHFILNNELAQRIATPAYAASKAALNMLTAYWSQRSKGTNLKVNSVHPGLVKTRMGGDKAELTAEEGALTAVRLATLPEDGPTGGFYYMDSELPW</sequence>
<keyword evidence="3" id="KW-0560">Oxidoreductase</keyword>
<dbReference type="PANTHER" id="PTHR43490:SF99">
    <property type="entry name" value="SHORT-CHAIN DEHYDROGENASE_REDUCTASE"/>
    <property type="match status" value="1"/>
</dbReference>
<dbReference type="EMBL" id="JAPDIA010000007">
    <property type="protein sequence ID" value="MDG0811389.1"/>
    <property type="molecule type" value="Genomic_DNA"/>
</dbReference>
<dbReference type="InterPro" id="IPR045313">
    <property type="entry name" value="CBR1-like"/>
</dbReference>
<evidence type="ECO:0000256" key="3">
    <source>
        <dbReference type="ARBA" id="ARBA00023002"/>
    </source>
</evidence>
<keyword evidence="2" id="KW-0521">NADP</keyword>
<protein>
    <submittedName>
        <fullName evidence="5">SDR family oxidoreductase</fullName>
    </submittedName>
</protein>
<dbReference type="CDD" id="cd05324">
    <property type="entry name" value="carb_red_PTCR-like_SDR_c"/>
    <property type="match status" value="1"/>
</dbReference>
<comment type="caution">
    <text evidence="5">The sequence shown here is derived from an EMBL/GenBank/DDBJ whole genome shotgun (WGS) entry which is preliminary data.</text>
</comment>
<dbReference type="PRINTS" id="PR00080">
    <property type="entry name" value="SDRFAMILY"/>
</dbReference>
<dbReference type="PRINTS" id="PR00081">
    <property type="entry name" value="GDHRDH"/>
</dbReference>
<reference evidence="5" key="1">
    <citation type="submission" date="2022-10" db="EMBL/GenBank/DDBJ databases">
        <title>Comparative genomic analysis of Cohnella hashimotonis sp. nov., isolated from the International Space Station.</title>
        <authorList>
            <person name="Simpson A."/>
            <person name="Venkateswaran K."/>
        </authorList>
    </citation>
    <scope>NUCLEOTIDE SEQUENCE</scope>
    <source>
        <strain evidence="5">DSM 28161</strain>
    </source>
</reference>
<dbReference type="InterPro" id="IPR002347">
    <property type="entry name" value="SDR_fam"/>
</dbReference>
<name>A0A9X4L0S7_9BACL</name>
<evidence type="ECO:0000256" key="2">
    <source>
        <dbReference type="ARBA" id="ARBA00022857"/>
    </source>
</evidence>
<dbReference type="PANTHER" id="PTHR43490">
    <property type="entry name" value="(+)-NEOMENTHOL DEHYDROGENASE"/>
    <property type="match status" value="1"/>
</dbReference>
<dbReference type="SUPFAM" id="SSF51735">
    <property type="entry name" value="NAD(P)-binding Rossmann-fold domains"/>
    <property type="match status" value="1"/>
</dbReference>
<dbReference type="AlphaFoldDB" id="A0A9X4L0S7"/>
<accession>A0A9X4L0S7</accession>
<proteinExistence type="inferred from homology"/>
<dbReference type="RefSeq" id="WP_277533978.1">
    <property type="nucleotide sequence ID" value="NZ_JAPDIA010000007.1"/>
</dbReference>
<dbReference type="Proteomes" id="UP001153404">
    <property type="component" value="Unassembled WGS sequence"/>
</dbReference>
<dbReference type="Pfam" id="PF00106">
    <property type="entry name" value="adh_short"/>
    <property type="match status" value="1"/>
</dbReference>
<evidence type="ECO:0000313" key="6">
    <source>
        <dbReference type="Proteomes" id="UP001153404"/>
    </source>
</evidence>